<dbReference type="AlphaFoldDB" id="A0A5B8XNT3"/>
<reference evidence="1 2" key="1">
    <citation type="submission" date="2019-08" db="EMBL/GenBank/DDBJ databases">
        <authorList>
            <person name="Liang Q."/>
        </authorList>
    </citation>
    <scope>NUCLEOTIDE SEQUENCE [LARGE SCALE GENOMIC DNA]</scope>
    <source>
        <strain evidence="1 2">V1718</strain>
    </source>
</reference>
<dbReference type="Proteomes" id="UP000321595">
    <property type="component" value="Chromosome"/>
</dbReference>
<sequence length="567" mass="64176">MAVREHVVFYTLEETHAEDLRLAIKEEIGLTPLHARSWSHFLELRAERHIVGCVFDLSVGRRRERNDARQEIVRFREWASRTATPTLILTDEADFAERDNPSVFWAKFSQQSSDWINQLSSKLAGTYTRHTESSVAFGVPTTEEQAKNSLGPTTSSILDLPHQRALTALVIGAFPLREGLDPYFATILHAATLDDVRSHINASRPHAVLLAGDHTDYQALLELLRFRLCEAHTCVAIHAPADGYQPEISQAQTLIFHQNTPWKFVLEQVVFAARHAASKRKKIFVVTNSPSSEVISSLTEQTWADWTIGPPRECLLQNPDTIVVLDDAADDLELENVRARATEESVPFYALGPKHTAFPKNTFDRSLHYSSLEELSYQLESEVVSTQLRTHIAHQDQQTGSNHWLSFRPNLASHLRRNRERGTSIVAVEIIGWESFSARPSQLQRVILRQVVDHLWNFFGRSTTYRAPLGRFMIIANPLDQAREVAFTQHLKTMRSHTIRDDDGRGVYVELKAAHLKVPPGEITIDVCEDALARVLARLSYHSESLLHAELDSSRLVRAPSYGEDES</sequence>
<organism evidence="1 2">
    <name type="scientific">Microvenator marinus</name>
    <dbReference type="NCBI Taxonomy" id="2600177"/>
    <lineage>
        <taxon>Bacteria</taxon>
        <taxon>Deltaproteobacteria</taxon>
        <taxon>Bradymonadales</taxon>
        <taxon>Microvenatoraceae</taxon>
        <taxon>Microvenator</taxon>
    </lineage>
</organism>
<dbReference type="RefSeq" id="WP_146956478.1">
    <property type="nucleotide sequence ID" value="NZ_CP042467.1"/>
</dbReference>
<keyword evidence="2" id="KW-1185">Reference proteome</keyword>
<name>A0A5B8XNT3_9DELT</name>
<protein>
    <recommendedName>
        <fullName evidence="3">GGDEF domain-containing protein</fullName>
    </recommendedName>
</protein>
<dbReference type="EMBL" id="CP042467">
    <property type="protein sequence ID" value="QED25683.1"/>
    <property type="molecule type" value="Genomic_DNA"/>
</dbReference>
<evidence type="ECO:0000313" key="2">
    <source>
        <dbReference type="Proteomes" id="UP000321595"/>
    </source>
</evidence>
<gene>
    <name evidence="1" type="ORF">FRD01_00065</name>
</gene>
<proteinExistence type="predicted"/>
<dbReference type="KEGG" id="bbae:FRD01_00065"/>
<evidence type="ECO:0000313" key="1">
    <source>
        <dbReference type="EMBL" id="QED25683.1"/>
    </source>
</evidence>
<accession>A0A5B8XNT3</accession>
<evidence type="ECO:0008006" key="3">
    <source>
        <dbReference type="Google" id="ProtNLM"/>
    </source>
</evidence>